<keyword evidence="1" id="KW-1133">Transmembrane helix</keyword>
<dbReference type="AlphaFoldDB" id="A0A9X1VUD7"/>
<protein>
    <submittedName>
        <fullName evidence="2">DUF3619 family protein</fullName>
    </submittedName>
</protein>
<dbReference type="Proteomes" id="UP001139447">
    <property type="component" value="Unassembled WGS sequence"/>
</dbReference>
<sequence length="135" mass="14305">MLQDRYGLKVAARLSAGTGELPHDISERLRAARVRAVAQRKVARVRTASSVVASGGSAALTFGDEGLSLWSRIASALPLIALVAGLVAINMVQNENRANEVAEVDAALLTDDLPPSAYADPGFAQFIKTSRDQNF</sequence>
<proteinExistence type="predicted"/>
<gene>
    <name evidence="2" type="ORF">MMF98_07805</name>
</gene>
<reference evidence="2" key="1">
    <citation type="submission" date="2022-03" db="EMBL/GenBank/DDBJ databases">
        <authorList>
            <person name="Woo C.Y."/>
        </authorList>
    </citation>
    <scope>NUCLEOTIDE SEQUENCE</scope>
    <source>
        <strain evidence="2">CYS-02</strain>
    </source>
</reference>
<keyword evidence="3" id="KW-1185">Reference proteome</keyword>
<comment type="caution">
    <text evidence="2">The sequence shown here is derived from an EMBL/GenBank/DDBJ whole genome shotgun (WGS) entry which is preliminary data.</text>
</comment>
<name>A0A9X1VUD7_9BURK</name>
<keyword evidence="1" id="KW-0812">Transmembrane</keyword>
<evidence type="ECO:0000256" key="1">
    <source>
        <dbReference type="SAM" id="Phobius"/>
    </source>
</evidence>
<keyword evidence="1" id="KW-0472">Membrane</keyword>
<feature type="transmembrane region" description="Helical" evidence="1">
    <location>
        <begin position="69"/>
        <end position="89"/>
    </location>
</feature>
<dbReference type="EMBL" id="JALGBI010000001">
    <property type="protein sequence ID" value="MCJ0763110.1"/>
    <property type="molecule type" value="Genomic_DNA"/>
</dbReference>
<evidence type="ECO:0000313" key="3">
    <source>
        <dbReference type="Proteomes" id="UP001139447"/>
    </source>
</evidence>
<organism evidence="2 3">
    <name type="scientific">Variovorax terrae</name>
    <dbReference type="NCBI Taxonomy" id="2923278"/>
    <lineage>
        <taxon>Bacteria</taxon>
        <taxon>Pseudomonadati</taxon>
        <taxon>Pseudomonadota</taxon>
        <taxon>Betaproteobacteria</taxon>
        <taxon>Burkholderiales</taxon>
        <taxon>Comamonadaceae</taxon>
        <taxon>Variovorax</taxon>
    </lineage>
</organism>
<dbReference type="InterPro" id="IPR022064">
    <property type="entry name" value="DUF3619"/>
</dbReference>
<evidence type="ECO:0000313" key="2">
    <source>
        <dbReference type="EMBL" id="MCJ0763110.1"/>
    </source>
</evidence>
<accession>A0A9X1VUD7</accession>
<dbReference type="Pfam" id="PF12279">
    <property type="entry name" value="DUF3619"/>
    <property type="match status" value="1"/>
</dbReference>
<dbReference type="RefSeq" id="WP_243305711.1">
    <property type="nucleotide sequence ID" value="NZ_JALGBI010000001.1"/>
</dbReference>